<keyword evidence="6" id="KW-0539">Nucleus</keyword>
<dbReference type="PROSITE" id="PS50048">
    <property type="entry name" value="ZN2_CY6_FUNGAL_2"/>
    <property type="match status" value="1"/>
</dbReference>
<dbReference type="InterPro" id="IPR001138">
    <property type="entry name" value="Zn2Cys6_DnaBD"/>
</dbReference>
<dbReference type="PANTHER" id="PTHR31845:SF10">
    <property type="entry name" value="ZN(II)2CYS6 TRANSCRIPTION FACTOR (EUROFUNG)"/>
    <property type="match status" value="1"/>
</dbReference>
<reference evidence="9 10" key="1">
    <citation type="journal article" date="2018" name="IMA Fungus">
        <title>IMA Genome-F 9: Draft genome sequence of Annulohypoxylon stygium, Aspergillus mulundensis, Berkeleyomyces basicola (syn. Thielaviopsis basicola), Ceratocystis smalleyi, two Cercospora beticola strains, Coleophoma cylindrospora, Fusarium fracticaudum, Phialophora cf. hyalina, and Morchella septimelata.</title>
        <authorList>
            <person name="Wingfield B.D."/>
            <person name="Bills G.F."/>
            <person name="Dong Y."/>
            <person name="Huang W."/>
            <person name="Nel W.J."/>
            <person name="Swalarsk-Parry B.S."/>
            <person name="Vaghefi N."/>
            <person name="Wilken P.M."/>
            <person name="An Z."/>
            <person name="de Beer Z.W."/>
            <person name="De Vos L."/>
            <person name="Chen L."/>
            <person name="Duong T.A."/>
            <person name="Gao Y."/>
            <person name="Hammerbacher A."/>
            <person name="Kikkert J.R."/>
            <person name="Li Y."/>
            <person name="Li H."/>
            <person name="Li K."/>
            <person name="Li Q."/>
            <person name="Liu X."/>
            <person name="Ma X."/>
            <person name="Naidoo K."/>
            <person name="Pethybridge S.J."/>
            <person name="Sun J."/>
            <person name="Steenkamp E.T."/>
            <person name="van der Nest M.A."/>
            <person name="van Wyk S."/>
            <person name="Wingfield M.J."/>
            <person name="Xiong C."/>
            <person name="Yue Q."/>
            <person name="Zhang X."/>
        </authorList>
    </citation>
    <scope>NUCLEOTIDE SEQUENCE [LARGE SCALE GENOMIC DNA]</scope>
    <source>
        <strain evidence="9 10">DSM 5745</strain>
    </source>
</reference>
<name>A0A3D8SUP9_9EURO</name>
<feature type="compositionally biased region" description="Basic and acidic residues" evidence="7">
    <location>
        <begin position="65"/>
        <end position="81"/>
    </location>
</feature>
<dbReference type="InterPro" id="IPR036864">
    <property type="entry name" value="Zn2-C6_fun-type_DNA-bd_sf"/>
</dbReference>
<proteinExistence type="predicted"/>
<feature type="region of interest" description="Disordered" evidence="7">
    <location>
        <begin position="506"/>
        <end position="543"/>
    </location>
</feature>
<keyword evidence="10" id="KW-1185">Reference proteome</keyword>
<sequence length="594" mass="66679">MVYRRQPPKRYACTRCVRHKVKCVPVAGGSACQRCIRLGHPACVFPAEMRGNPSTAASTPASNDTNEHDKNEENGKEHGRDLTGQIQEIISPDQTTTLFRKYIEQKQPHFPFVIISLEHEADIQVLREQYPFLILCVLTASMEHNPAAQERLEGLVRKEIATRLVVKLERNMDLLMGLLVHAAWYHYHWRSYHTQMYMLLQMAVMVVGDLGLDRQHGFRMQTIPVNGKELDHDHTALDACRKETRHQPAQSAAGKRALLGCYYLCSTSSLFRRQLYMRHTPWVNQCAAALAERAEYPTDARLKTYIDVHVLVRQSQLLFDEERQYLDSVSDGPYIREQITELRTQQRALTETSLGSLGSDTCKAWQLRIEIGGATALILGQALSGQQHVFKLQEMNQLEALTESAHHVVDTFLAAPVSVAAHLSAPAYATIWYCLLVLSKLSILFHPNEHRAIGVDKKRIHDIGVAIMAKFKELAPENGKENFWARSSNVIANMLAWLQRSNGNASGNSQPISVGHDTLGKPGSDASQDHEPKSSLAQQAVWQSAGSPGNIAPMDMWLQPVDAFDPSLWQQMLDNFTWFGPVAGDSLGFDHHGI</sequence>
<evidence type="ECO:0000313" key="9">
    <source>
        <dbReference type="EMBL" id="RDW89901.1"/>
    </source>
</evidence>
<evidence type="ECO:0000256" key="2">
    <source>
        <dbReference type="ARBA" id="ARBA00022833"/>
    </source>
</evidence>
<keyword evidence="2" id="KW-0862">Zinc</keyword>
<evidence type="ECO:0000313" key="10">
    <source>
        <dbReference type="Proteomes" id="UP000256690"/>
    </source>
</evidence>
<dbReference type="GO" id="GO:0000976">
    <property type="term" value="F:transcription cis-regulatory region binding"/>
    <property type="evidence" value="ECO:0007669"/>
    <property type="project" value="TreeGrafter"/>
</dbReference>
<dbReference type="GO" id="GO:0005634">
    <property type="term" value="C:nucleus"/>
    <property type="evidence" value="ECO:0007669"/>
    <property type="project" value="UniProtKB-SubCell"/>
</dbReference>
<dbReference type="GO" id="GO:0000981">
    <property type="term" value="F:DNA-binding transcription factor activity, RNA polymerase II-specific"/>
    <property type="evidence" value="ECO:0007669"/>
    <property type="project" value="InterPro"/>
</dbReference>
<accession>A0A3D8SUP9</accession>
<dbReference type="GeneID" id="38112046"/>
<dbReference type="PANTHER" id="PTHR31845">
    <property type="entry name" value="FINGER DOMAIN PROTEIN, PUTATIVE-RELATED"/>
    <property type="match status" value="1"/>
</dbReference>
<evidence type="ECO:0000256" key="3">
    <source>
        <dbReference type="ARBA" id="ARBA00023015"/>
    </source>
</evidence>
<feature type="domain" description="Zn(2)-C6 fungal-type" evidence="8">
    <location>
        <begin position="12"/>
        <end position="45"/>
    </location>
</feature>
<evidence type="ECO:0000256" key="6">
    <source>
        <dbReference type="ARBA" id="ARBA00023242"/>
    </source>
</evidence>
<evidence type="ECO:0000259" key="8">
    <source>
        <dbReference type="PROSITE" id="PS50048"/>
    </source>
</evidence>
<dbReference type="Gene3D" id="4.10.240.10">
    <property type="entry name" value="Zn(2)-C6 fungal-type DNA-binding domain"/>
    <property type="match status" value="1"/>
</dbReference>
<dbReference type="Proteomes" id="UP000256690">
    <property type="component" value="Unassembled WGS sequence"/>
</dbReference>
<evidence type="ECO:0000256" key="4">
    <source>
        <dbReference type="ARBA" id="ARBA00023125"/>
    </source>
</evidence>
<evidence type="ECO:0000256" key="1">
    <source>
        <dbReference type="ARBA" id="ARBA00004123"/>
    </source>
</evidence>
<feature type="compositionally biased region" description="Polar residues" evidence="7">
    <location>
        <begin position="53"/>
        <end position="64"/>
    </location>
</feature>
<comment type="caution">
    <text evidence="9">The sequence shown here is derived from an EMBL/GenBank/DDBJ whole genome shotgun (WGS) entry which is preliminary data.</text>
</comment>
<gene>
    <name evidence="9" type="ORF">DSM5745_01676</name>
</gene>
<comment type="subcellular location">
    <subcellularLocation>
        <location evidence="1">Nucleus</location>
    </subcellularLocation>
</comment>
<feature type="region of interest" description="Disordered" evidence="7">
    <location>
        <begin position="53"/>
        <end position="85"/>
    </location>
</feature>
<dbReference type="OrthoDB" id="5226580at2759"/>
<dbReference type="AlphaFoldDB" id="A0A3D8SUP9"/>
<dbReference type="SUPFAM" id="SSF57701">
    <property type="entry name" value="Zn2/Cys6 DNA-binding domain"/>
    <property type="match status" value="1"/>
</dbReference>
<organism evidence="9 10">
    <name type="scientific">Aspergillus mulundensis</name>
    <dbReference type="NCBI Taxonomy" id="1810919"/>
    <lineage>
        <taxon>Eukaryota</taxon>
        <taxon>Fungi</taxon>
        <taxon>Dikarya</taxon>
        <taxon>Ascomycota</taxon>
        <taxon>Pezizomycotina</taxon>
        <taxon>Eurotiomycetes</taxon>
        <taxon>Eurotiomycetidae</taxon>
        <taxon>Eurotiales</taxon>
        <taxon>Aspergillaceae</taxon>
        <taxon>Aspergillus</taxon>
        <taxon>Aspergillus subgen. Nidulantes</taxon>
    </lineage>
</organism>
<dbReference type="GO" id="GO:0008270">
    <property type="term" value="F:zinc ion binding"/>
    <property type="evidence" value="ECO:0007669"/>
    <property type="project" value="InterPro"/>
</dbReference>
<keyword evidence="4" id="KW-0238">DNA-binding</keyword>
<dbReference type="CDD" id="cd00067">
    <property type="entry name" value="GAL4"/>
    <property type="match status" value="1"/>
</dbReference>
<dbReference type="InterPro" id="IPR051089">
    <property type="entry name" value="prtT"/>
</dbReference>
<evidence type="ECO:0000256" key="5">
    <source>
        <dbReference type="ARBA" id="ARBA00023163"/>
    </source>
</evidence>
<dbReference type="RefSeq" id="XP_026606855.1">
    <property type="nucleotide sequence ID" value="XM_026743692.1"/>
</dbReference>
<keyword evidence="3" id="KW-0805">Transcription regulation</keyword>
<keyword evidence="5" id="KW-0804">Transcription</keyword>
<protein>
    <recommendedName>
        <fullName evidence="8">Zn(2)-C6 fungal-type domain-containing protein</fullName>
    </recommendedName>
</protein>
<evidence type="ECO:0000256" key="7">
    <source>
        <dbReference type="SAM" id="MobiDB-lite"/>
    </source>
</evidence>
<dbReference type="STRING" id="1810919.A0A3D8SUP9"/>
<dbReference type="EMBL" id="PVWQ01000002">
    <property type="protein sequence ID" value="RDW89901.1"/>
    <property type="molecule type" value="Genomic_DNA"/>
</dbReference>